<dbReference type="Proteomes" id="UP000325785">
    <property type="component" value="Chromosome"/>
</dbReference>
<keyword evidence="5" id="KW-1185">Reference proteome</keyword>
<evidence type="ECO:0000313" key="6">
    <source>
        <dbReference type="Proteomes" id="UP000325785"/>
    </source>
</evidence>
<feature type="transmembrane region" description="Helical" evidence="1">
    <location>
        <begin position="6"/>
        <end position="27"/>
    </location>
</feature>
<dbReference type="PATRIC" id="fig|540747.5.peg.2512"/>
<keyword evidence="1" id="KW-1133">Transmembrane helix</keyword>
<evidence type="ECO:0000256" key="1">
    <source>
        <dbReference type="SAM" id="Phobius"/>
    </source>
</evidence>
<protein>
    <submittedName>
        <fullName evidence="3">Cyclic nucleotide-binding protein</fullName>
    </submittedName>
    <submittedName>
        <fullName evidence="4">DNA-binding transcriptional dual regulator Crp</fullName>
    </submittedName>
</protein>
<dbReference type="GO" id="GO:0003700">
    <property type="term" value="F:DNA-binding transcription factor activity"/>
    <property type="evidence" value="ECO:0007669"/>
    <property type="project" value="TreeGrafter"/>
</dbReference>
<evidence type="ECO:0000259" key="2">
    <source>
        <dbReference type="PROSITE" id="PS50042"/>
    </source>
</evidence>
<proteinExistence type="predicted"/>
<dbReference type="InterPro" id="IPR050397">
    <property type="entry name" value="Env_Response_Regulators"/>
</dbReference>
<keyword evidence="1" id="KW-0472">Membrane</keyword>
<dbReference type="STRING" id="540747.SAMN04488031_103299"/>
<dbReference type="GO" id="GO:0003677">
    <property type="term" value="F:DNA binding"/>
    <property type="evidence" value="ECO:0007669"/>
    <property type="project" value="UniProtKB-KW"/>
</dbReference>
<sequence>MNLMTIHWIEAFGWLASLLTVATYAMNTMIPLRVLAIASSICFIFYASVLELWPLLVMELTLLPINAYRFWEILTLRGRVSRATEGAAADFSIIKTYGKRRRIEAGTCIFRRGDPVDRLYFLAEGRVLIEEVGVEISDGDIFGEIAFFTDAAQRTATARTVGEVEVYEIDEKRFMRLQFEDPSFGLSIMRTVTRRLAANGQLELGAGAVTS</sequence>
<gene>
    <name evidence="4" type="ORF">RIdsm_01886</name>
    <name evidence="3" type="ORF">XM52_04690</name>
</gene>
<dbReference type="KEGG" id="rid:RIdsm_01886"/>
<feature type="transmembrane region" description="Helical" evidence="1">
    <location>
        <begin position="34"/>
        <end position="56"/>
    </location>
</feature>
<reference evidence="4 6" key="2">
    <citation type="submission" date="2018-08" db="EMBL/GenBank/DDBJ databases">
        <title>Genetic Globetrotter - A new plasmid hitch-hiking vast phylogenetic and geographic distances.</title>
        <authorList>
            <person name="Vollmers J."/>
            <person name="Petersen J."/>
        </authorList>
    </citation>
    <scope>NUCLEOTIDE SEQUENCE [LARGE SCALE GENOMIC DNA]</scope>
    <source>
        <strain evidence="4 6">DSM 26383</strain>
    </source>
</reference>
<dbReference type="EMBL" id="CP031598">
    <property type="protein sequence ID" value="QEW26092.1"/>
    <property type="molecule type" value="Genomic_DNA"/>
</dbReference>
<dbReference type="AlphaFoldDB" id="A0A0T5PDG1"/>
<evidence type="ECO:0000313" key="3">
    <source>
        <dbReference type="EMBL" id="KRS18975.1"/>
    </source>
</evidence>
<dbReference type="SUPFAM" id="SSF51206">
    <property type="entry name" value="cAMP-binding domain-like"/>
    <property type="match status" value="1"/>
</dbReference>
<dbReference type="Pfam" id="PF00027">
    <property type="entry name" value="cNMP_binding"/>
    <property type="match status" value="1"/>
</dbReference>
<evidence type="ECO:0000313" key="4">
    <source>
        <dbReference type="EMBL" id="QEW26092.1"/>
    </source>
</evidence>
<dbReference type="PANTHER" id="PTHR24567:SF68">
    <property type="entry name" value="DNA-BINDING TRANSCRIPTIONAL DUAL REGULATOR CRP"/>
    <property type="match status" value="1"/>
</dbReference>
<dbReference type="RefSeq" id="WP_057813777.1">
    <property type="nucleotide sequence ID" value="NZ_JAVKEI010000008.1"/>
</dbReference>
<dbReference type="InterPro" id="IPR014710">
    <property type="entry name" value="RmlC-like_jellyroll"/>
</dbReference>
<dbReference type="EMBL" id="LAXI01000002">
    <property type="protein sequence ID" value="KRS18975.1"/>
    <property type="molecule type" value="Genomic_DNA"/>
</dbReference>
<dbReference type="CDD" id="cd00038">
    <property type="entry name" value="CAP_ED"/>
    <property type="match status" value="1"/>
</dbReference>
<dbReference type="InterPro" id="IPR018490">
    <property type="entry name" value="cNMP-bd_dom_sf"/>
</dbReference>
<organism evidence="3 5">
    <name type="scientific">Roseovarius indicus</name>
    <dbReference type="NCBI Taxonomy" id="540747"/>
    <lineage>
        <taxon>Bacteria</taxon>
        <taxon>Pseudomonadati</taxon>
        <taxon>Pseudomonadota</taxon>
        <taxon>Alphaproteobacteria</taxon>
        <taxon>Rhodobacterales</taxon>
        <taxon>Roseobacteraceae</taxon>
        <taxon>Roseovarius</taxon>
    </lineage>
</organism>
<dbReference type="GO" id="GO:0005829">
    <property type="term" value="C:cytosol"/>
    <property type="evidence" value="ECO:0007669"/>
    <property type="project" value="TreeGrafter"/>
</dbReference>
<feature type="domain" description="Cyclic nucleotide-binding" evidence="2">
    <location>
        <begin position="95"/>
        <end position="177"/>
    </location>
</feature>
<dbReference type="PROSITE" id="PS50042">
    <property type="entry name" value="CNMP_BINDING_3"/>
    <property type="match status" value="1"/>
</dbReference>
<dbReference type="InterPro" id="IPR000595">
    <property type="entry name" value="cNMP-bd_dom"/>
</dbReference>
<keyword evidence="1" id="KW-0812">Transmembrane</keyword>
<name>A0A0T5PDG1_9RHOB</name>
<dbReference type="Proteomes" id="UP000051401">
    <property type="component" value="Unassembled WGS sequence"/>
</dbReference>
<dbReference type="PANTHER" id="PTHR24567">
    <property type="entry name" value="CRP FAMILY TRANSCRIPTIONAL REGULATORY PROTEIN"/>
    <property type="match status" value="1"/>
</dbReference>
<accession>A0A0T5PDG1</accession>
<reference evidence="3 5" key="1">
    <citation type="submission" date="2015-04" db="EMBL/GenBank/DDBJ databases">
        <title>The draft genome sequence of Roseovarius indicus B108T.</title>
        <authorList>
            <person name="Li G."/>
            <person name="Lai Q."/>
            <person name="Shao Z."/>
            <person name="Yan P."/>
        </authorList>
    </citation>
    <scope>NUCLEOTIDE SEQUENCE [LARGE SCALE GENOMIC DNA]</scope>
    <source>
        <strain evidence="3 5">B108</strain>
    </source>
</reference>
<evidence type="ECO:0000313" key="5">
    <source>
        <dbReference type="Proteomes" id="UP000051401"/>
    </source>
</evidence>
<dbReference type="SMART" id="SM00100">
    <property type="entry name" value="cNMP"/>
    <property type="match status" value="1"/>
</dbReference>
<keyword evidence="4" id="KW-0238">DNA-binding</keyword>
<dbReference type="Gene3D" id="2.60.120.10">
    <property type="entry name" value="Jelly Rolls"/>
    <property type="match status" value="1"/>
</dbReference>